<dbReference type="PROSITE" id="PS51465">
    <property type="entry name" value="KAZAL_2"/>
    <property type="match status" value="1"/>
</dbReference>
<dbReference type="InterPro" id="IPR050653">
    <property type="entry name" value="Prot_Inhib_GrowthFact_Antg"/>
</dbReference>
<evidence type="ECO:0000256" key="1">
    <source>
        <dbReference type="ARBA" id="ARBA00022690"/>
    </source>
</evidence>
<dbReference type="EMBL" id="CAJPVJ010006650">
    <property type="protein sequence ID" value="CAG2170611.1"/>
    <property type="molecule type" value="Genomic_DNA"/>
</dbReference>
<dbReference type="Pfam" id="PF07648">
    <property type="entry name" value="Kazal_2"/>
    <property type="match status" value="1"/>
</dbReference>
<keyword evidence="6" id="KW-1185">Reference proteome</keyword>
<dbReference type="InterPro" id="IPR002350">
    <property type="entry name" value="Kazal_dom"/>
</dbReference>
<dbReference type="OrthoDB" id="6614329at2759"/>
<dbReference type="Proteomes" id="UP000728032">
    <property type="component" value="Unassembled WGS sequence"/>
</dbReference>
<evidence type="ECO:0000259" key="4">
    <source>
        <dbReference type="PROSITE" id="PS51465"/>
    </source>
</evidence>
<evidence type="ECO:0000313" key="5">
    <source>
        <dbReference type="EMBL" id="CAD7653424.1"/>
    </source>
</evidence>
<dbReference type="SMART" id="SM00280">
    <property type="entry name" value="KAZAL"/>
    <property type="match status" value="1"/>
</dbReference>
<name>A0A7R9QQZ9_9ACAR</name>
<dbReference type="GO" id="GO:0005576">
    <property type="term" value="C:extracellular region"/>
    <property type="evidence" value="ECO:0007669"/>
    <property type="project" value="TreeGrafter"/>
</dbReference>
<proteinExistence type="predicted"/>
<accession>A0A7R9QQZ9</accession>
<keyword evidence="1" id="KW-0646">Protease inhibitor</keyword>
<protein>
    <recommendedName>
        <fullName evidence="4">Kazal-like domain-containing protein</fullName>
    </recommendedName>
</protein>
<dbReference type="AlphaFoldDB" id="A0A7R9QQZ9"/>
<dbReference type="CDD" id="cd00104">
    <property type="entry name" value="KAZAL_FS"/>
    <property type="match status" value="1"/>
</dbReference>
<keyword evidence="3" id="KW-1015">Disulfide bond</keyword>
<gene>
    <name evidence="5" type="ORF">ONB1V03_LOCUS10078</name>
</gene>
<evidence type="ECO:0000256" key="3">
    <source>
        <dbReference type="ARBA" id="ARBA00023157"/>
    </source>
</evidence>
<dbReference type="EMBL" id="OC921475">
    <property type="protein sequence ID" value="CAD7653424.1"/>
    <property type="molecule type" value="Genomic_DNA"/>
</dbReference>
<reference evidence="5" key="1">
    <citation type="submission" date="2020-11" db="EMBL/GenBank/DDBJ databases">
        <authorList>
            <person name="Tran Van P."/>
        </authorList>
    </citation>
    <scope>NUCLEOTIDE SEQUENCE</scope>
</reference>
<evidence type="ECO:0000256" key="2">
    <source>
        <dbReference type="ARBA" id="ARBA00022900"/>
    </source>
</evidence>
<dbReference type="PANTHER" id="PTHR10913:SF45">
    <property type="entry name" value="FOLLISTATIN, ISOFORM A-RELATED"/>
    <property type="match status" value="1"/>
</dbReference>
<organism evidence="5">
    <name type="scientific">Oppiella nova</name>
    <dbReference type="NCBI Taxonomy" id="334625"/>
    <lineage>
        <taxon>Eukaryota</taxon>
        <taxon>Metazoa</taxon>
        <taxon>Ecdysozoa</taxon>
        <taxon>Arthropoda</taxon>
        <taxon>Chelicerata</taxon>
        <taxon>Arachnida</taxon>
        <taxon>Acari</taxon>
        <taxon>Acariformes</taxon>
        <taxon>Sarcoptiformes</taxon>
        <taxon>Oribatida</taxon>
        <taxon>Brachypylina</taxon>
        <taxon>Oppioidea</taxon>
        <taxon>Oppiidae</taxon>
        <taxon>Oppiella</taxon>
    </lineage>
</organism>
<sequence length="83" mass="9544">MCELNASEGRALERCPKTCLEFPKPVCGTDGQIYLNECQMRQMNCDSDGKVYLNHCKMLYENCETGIKRMPLRFCVGDDEQKL</sequence>
<keyword evidence="2" id="KW-0722">Serine protease inhibitor</keyword>
<dbReference type="SUPFAM" id="SSF100895">
    <property type="entry name" value="Kazal-type serine protease inhibitors"/>
    <property type="match status" value="2"/>
</dbReference>
<dbReference type="PANTHER" id="PTHR10913">
    <property type="entry name" value="FOLLISTATIN-RELATED"/>
    <property type="match status" value="1"/>
</dbReference>
<feature type="domain" description="Kazal-like" evidence="4">
    <location>
        <begin position="1"/>
        <end position="65"/>
    </location>
</feature>
<dbReference type="Gene3D" id="3.30.60.30">
    <property type="match status" value="1"/>
</dbReference>
<evidence type="ECO:0000313" key="6">
    <source>
        <dbReference type="Proteomes" id="UP000728032"/>
    </source>
</evidence>
<dbReference type="InterPro" id="IPR036058">
    <property type="entry name" value="Kazal_dom_sf"/>
</dbReference>